<evidence type="ECO:0000313" key="3">
    <source>
        <dbReference type="Proteomes" id="UP000015102"/>
    </source>
</evidence>
<reference evidence="2" key="2">
    <citation type="submission" date="2015-06" db="UniProtKB">
        <authorList>
            <consortium name="EnsemblMetazoa"/>
        </authorList>
    </citation>
    <scope>IDENTIFICATION</scope>
</reference>
<dbReference type="AlphaFoldDB" id="T1GQ27"/>
<dbReference type="EnsemblMetazoa" id="MESCA005725-RA">
    <property type="protein sequence ID" value="MESCA005725-PA"/>
    <property type="gene ID" value="MESCA005725"/>
</dbReference>
<proteinExistence type="predicted"/>
<feature type="compositionally biased region" description="Basic and acidic residues" evidence="1">
    <location>
        <begin position="33"/>
        <end position="50"/>
    </location>
</feature>
<name>T1GQ27_MEGSC</name>
<dbReference type="STRING" id="36166.T1GQ27"/>
<accession>T1GQ27</accession>
<feature type="compositionally biased region" description="Basic residues" evidence="1">
    <location>
        <begin position="54"/>
        <end position="72"/>
    </location>
</feature>
<evidence type="ECO:0000256" key="1">
    <source>
        <dbReference type="SAM" id="MobiDB-lite"/>
    </source>
</evidence>
<feature type="compositionally biased region" description="Basic and acidic residues" evidence="1">
    <location>
        <begin position="1"/>
        <end position="13"/>
    </location>
</feature>
<feature type="region of interest" description="Disordered" evidence="1">
    <location>
        <begin position="1"/>
        <end position="101"/>
    </location>
</feature>
<sequence length="186" mass="21397">MEKQTIDDVETKLEALFAESPGKSKTPSTDENVEQKTPEKQNPKIEKEPQTKPAVKKRRRKAKQKSQIKKKFAQQDQEKAQITNKFKKQQHQKPPEDSYKGPFIQFKKDGFFTVVNSSTAVDEDSEKQGSSKSKKQIYDKTKIRSFNVSTLSHKYDADKTDKTWVCVYCKNGPHKQNLVICLGLML</sequence>
<evidence type="ECO:0000313" key="2">
    <source>
        <dbReference type="EnsemblMetazoa" id="MESCA005725-PA"/>
    </source>
</evidence>
<keyword evidence="3" id="KW-1185">Reference proteome</keyword>
<dbReference type="Proteomes" id="UP000015102">
    <property type="component" value="Unassembled WGS sequence"/>
</dbReference>
<protein>
    <submittedName>
        <fullName evidence="2">Uncharacterized protein</fullName>
    </submittedName>
</protein>
<dbReference type="OMA" id="ILSEYWN"/>
<reference evidence="3" key="1">
    <citation type="submission" date="2013-02" db="EMBL/GenBank/DDBJ databases">
        <authorList>
            <person name="Hughes D."/>
        </authorList>
    </citation>
    <scope>NUCLEOTIDE SEQUENCE</scope>
    <source>
        <strain>Durham</strain>
        <strain evidence="3">NC isolate 2 -- Noor lab</strain>
    </source>
</reference>
<organism evidence="2 3">
    <name type="scientific">Megaselia scalaris</name>
    <name type="common">Humpbacked fly</name>
    <name type="synonym">Phora scalaris</name>
    <dbReference type="NCBI Taxonomy" id="36166"/>
    <lineage>
        <taxon>Eukaryota</taxon>
        <taxon>Metazoa</taxon>
        <taxon>Ecdysozoa</taxon>
        <taxon>Arthropoda</taxon>
        <taxon>Hexapoda</taxon>
        <taxon>Insecta</taxon>
        <taxon>Pterygota</taxon>
        <taxon>Neoptera</taxon>
        <taxon>Endopterygota</taxon>
        <taxon>Diptera</taxon>
        <taxon>Brachycera</taxon>
        <taxon>Muscomorpha</taxon>
        <taxon>Platypezoidea</taxon>
        <taxon>Phoridae</taxon>
        <taxon>Megaseliini</taxon>
        <taxon>Megaselia</taxon>
    </lineage>
</organism>
<dbReference type="EMBL" id="CAQQ02031865">
    <property type="status" value="NOT_ANNOTATED_CDS"/>
    <property type="molecule type" value="Genomic_DNA"/>
</dbReference>
<dbReference type="HOGENOM" id="CLU_1456030_0_0_1"/>